<reference evidence="3" key="1">
    <citation type="submission" date="2016-10" db="EMBL/GenBank/DDBJ databases">
        <authorList>
            <person name="Varghese N."/>
            <person name="Submissions S."/>
        </authorList>
    </citation>
    <scope>NUCLEOTIDE SEQUENCE [LARGE SCALE GENOMIC DNA]</scope>
    <source>
        <strain evidence="3">DSM 23413</strain>
    </source>
</reference>
<dbReference type="Proteomes" id="UP000236742">
    <property type="component" value="Unassembled WGS sequence"/>
</dbReference>
<evidence type="ECO:0000259" key="1">
    <source>
        <dbReference type="Pfam" id="PF07700"/>
    </source>
</evidence>
<evidence type="ECO:0000313" key="3">
    <source>
        <dbReference type="Proteomes" id="UP000236742"/>
    </source>
</evidence>
<sequence length="195" mass="21580">MHGLINRALQSFVCTTYGKERWRRATVAAGLSFSEFEAMLVYDDDLSRKLFDAVCAELGRGAEDVLEDLGTYLVSNPRTESLRRLLRFGGVDYVDFLYSFEDLPDRARLAVADLRLPRIEVREQSQNRFSLTCQPGLPGFGCALLGVLRAMADDYGALVTLGRSVTEGGSETVWVALVEDAFSEGRHFDLGVQAG</sequence>
<name>A0A1H5WPT5_9RHOB</name>
<gene>
    <name evidence="2" type="ORF">SAMN05421751_108157</name>
</gene>
<protein>
    <submittedName>
        <fullName evidence="2">Haem-NO-binding</fullName>
    </submittedName>
</protein>
<dbReference type="GO" id="GO:0020037">
    <property type="term" value="F:heme binding"/>
    <property type="evidence" value="ECO:0007669"/>
    <property type="project" value="InterPro"/>
</dbReference>
<proteinExistence type="predicted"/>
<dbReference type="OrthoDB" id="981203at2"/>
<dbReference type="AlphaFoldDB" id="A0A1H5WPT5"/>
<dbReference type="SUPFAM" id="SSF111126">
    <property type="entry name" value="Ligand-binding domain in the NO signalling and Golgi transport"/>
    <property type="match status" value="1"/>
</dbReference>
<evidence type="ECO:0000313" key="2">
    <source>
        <dbReference type="EMBL" id="SEG00997.1"/>
    </source>
</evidence>
<dbReference type="InterPro" id="IPR038158">
    <property type="entry name" value="H-NOX_domain_sf"/>
</dbReference>
<dbReference type="Gene3D" id="3.90.1520.10">
    <property type="entry name" value="H-NOX domain"/>
    <property type="match status" value="1"/>
</dbReference>
<feature type="domain" description="Heme NO-binding" evidence="1">
    <location>
        <begin position="2"/>
        <end position="157"/>
    </location>
</feature>
<dbReference type="EMBL" id="FNVD01000008">
    <property type="protein sequence ID" value="SEG00997.1"/>
    <property type="molecule type" value="Genomic_DNA"/>
</dbReference>
<keyword evidence="3" id="KW-1185">Reference proteome</keyword>
<accession>A0A1H5WPT5</accession>
<dbReference type="InterPro" id="IPR011644">
    <property type="entry name" value="Heme_NO-bd"/>
</dbReference>
<dbReference type="PANTHER" id="PTHR45655">
    <property type="entry name" value="GUANYLATE CYCLASE SOLUBLE SUBUNIT BETA-2"/>
    <property type="match status" value="1"/>
</dbReference>
<organism evidence="2 3">
    <name type="scientific">Jhaorihella thermophila</name>
    <dbReference type="NCBI Taxonomy" id="488547"/>
    <lineage>
        <taxon>Bacteria</taxon>
        <taxon>Pseudomonadati</taxon>
        <taxon>Pseudomonadota</taxon>
        <taxon>Alphaproteobacteria</taxon>
        <taxon>Rhodobacterales</taxon>
        <taxon>Paracoccaceae</taxon>
        <taxon>Jhaorihella</taxon>
    </lineage>
</organism>
<dbReference type="PANTHER" id="PTHR45655:SF13">
    <property type="entry name" value="SOLUBLE GUANYLATE CYCLASE GCY-32-RELATED"/>
    <property type="match status" value="1"/>
</dbReference>
<dbReference type="InterPro" id="IPR024096">
    <property type="entry name" value="NO_sig/Golgi_transp_ligand-bd"/>
</dbReference>
<dbReference type="Pfam" id="PF07700">
    <property type="entry name" value="HNOB"/>
    <property type="match status" value="1"/>
</dbReference>
<dbReference type="RefSeq" id="WP_104008224.1">
    <property type="nucleotide sequence ID" value="NZ_FNVD01000008.1"/>
</dbReference>